<feature type="domain" description="Aminoacyl-tRNA synthetase class I anticodon-binding" evidence="9">
    <location>
        <begin position="337"/>
        <end position="486"/>
    </location>
</feature>
<evidence type="ECO:0000256" key="1">
    <source>
        <dbReference type="ARBA" id="ARBA00007894"/>
    </source>
</evidence>
<name>A0A2K1PCY2_9BACT</name>
<feature type="binding site" evidence="7">
    <location>
        <position position="257"/>
    </location>
    <ligand>
        <name>ATP</name>
        <dbReference type="ChEBI" id="CHEBI:30616"/>
    </ligand>
</feature>
<evidence type="ECO:0000256" key="7">
    <source>
        <dbReference type="HAMAP-Rule" id="MF_00022"/>
    </source>
</evidence>
<organism evidence="10 11">
    <name type="scientific">Petrotoga miotherma DSM 10691</name>
    <dbReference type="NCBI Taxonomy" id="1434326"/>
    <lineage>
        <taxon>Bacteria</taxon>
        <taxon>Thermotogati</taxon>
        <taxon>Thermotogota</taxon>
        <taxon>Thermotogae</taxon>
        <taxon>Petrotogales</taxon>
        <taxon>Petrotogaceae</taxon>
        <taxon>Petrotoga</taxon>
    </lineage>
</organism>
<comment type="caution">
    <text evidence="10">The sequence shown here is derived from an EMBL/GenBank/DDBJ whole genome shotgun (WGS) entry which is preliminary data.</text>
</comment>
<comment type="catalytic activity">
    <reaction evidence="7">
        <text>tRNA(Glu) + L-glutamate + ATP = L-glutamyl-tRNA(Glu) + AMP + diphosphate</text>
        <dbReference type="Rhea" id="RHEA:23540"/>
        <dbReference type="Rhea" id="RHEA-COMP:9663"/>
        <dbReference type="Rhea" id="RHEA-COMP:9680"/>
        <dbReference type="ChEBI" id="CHEBI:29985"/>
        <dbReference type="ChEBI" id="CHEBI:30616"/>
        <dbReference type="ChEBI" id="CHEBI:33019"/>
        <dbReference type="ChEBI" id="CHEBI:78442"/>
        <dbReference type="ChEBI" id="CHEBI:78520"/>
        <dbReference type="ChEBI" id="CHEBI:456215"/>
        <dbReference type="EC" id="6.1.1.17"/>
    </reaction>
</comment>
<comment type="caution">
    <text evidence="7">Lacks conserved residue(s) required for the propagation of feature annotation.</text>
</comment>
<dbReference type="InterPro" id="IPR014729">
    <property type="entry name" value="Rossmann-like_a/b/a_fold"/>
</dbReference>
<comment type="similarity">
    <text evidence="1 7">Belongs to the class-I aminoacyl-tRNA synthetase family. Glutamate--tRNA ligase type 1 subfamily.</text>
</comment>
<dbReference type="Gene3D" id="1.10.10.350">
    <property type="match status" value="1"/>
</dbReference>
<dbReference type="SUPFAM" id="SSF48163">
    <property type="entry name" value="An anticodon-binding domain of class I aminoacyl-tRNA synthetases"/>
    <property type="match status" value="1"/>
</dbReference>
<dbReference type="NCBIfam" id="TIGR00464">
    <property type="entry name" value="gltX_bact"/>
    <property type="match status" value="1"/>
</dbReference>
<sequence length="488" mass="56601">MISNTVKTRFAPSPTGYLHVGGARTALFNYLFSKKNEGKFILRIEDTDIERSTKESEDQLINTLKWLDLNWDEGPLIGGDYGPYRQSERLEIYQRRAKELIEKGKAYEAYISPEEIEEVKNQLISEGKPPHYTYDLISKYNTEERIEEYNYKGLNPVVFLKMPQKDYELDDKIKGKVIFKKGSIGDFIILRSNGIPTYNFAVVVDDIEMKITHVIRGDDHLPNTLRQMAIYEAFEVEPPIFAHVSMILGPDGKKLSKRHGATSVEEFMVQGYLPEAVDNYLALLGWSHPEGKEILPLSEIIDNFTLDRVNSSPAIFDEKKLKWMNGQYLRNKSLEEIYQLAEPFVIGSKLLSKEQYEVNKKWVIKALETILSSVDILSEIPEKMEVFLKDVFPDTNDPEFKEYFDKRGVKEAINLVYKYFNEDDRWDTQTITENLKNAMNEADPQKKPFYMSLRKILTDSFHGPDLINTIFLLGRNTVLERLQRVIEI</sequence>
<feature type="short sequence motif" description="'HIGH' region" evidence="7">
    <location>
        <begin position="12"/>
        <end position="22"/>
    </location>
</feature>
<dbReference type="InterPro" id="IPR033910">
    <property type="entry name" value="GluRS_core"/>
</dbReference>
<evidence type="ECO:0000259" key="9">
    <source>
        <dbReference type="Pfam" id="PF19269"/>
    </source>
</evidence>
<keyword evidence="11" id="KW-1185">Reference proteome</keyword>
<evidence type="ECO:0000256" key="6">
    <source>
        <dbReference type="ARBA" id="ARBA00023146"/>
    </source>
</evidence>
<dbReference type="GO" id="GO:0008270">
    <property type="term" value="F:zinc ion binding"/>
    <property type="evidence" value="ECO:0007669"/>
    <property type="project" value="InterPro"/>
</dbReference>
<dbReference type="Gene3D" id="3.40.50.620">
    <property type="entry name" value="HUPs"/>
    <property type="match status" value="1"/>
</dbReference>
<dbReference type="InterPro" id="IPR004527">
    <property type="entry name" value="Glu-tRNA-ligase_bac/mito"/>
</dbReference>
<evidence type="ECO:0000256" key="2">
    <source>
        <dbReference type="ARBA" id="ARBA00022598"/>
    </source>
</evidence>
<accession>A0A2K1PCY2</accession>
<evidence type="ECO:0000313" key="11">
    <source>
        <dbReference type="Proteomes" id="UP000236199"/>
    </source>
</evidence>
<dbReference type="AlphaFoldDB" id="A0A2K1PCY2"/>
<dbReference type="Proteomes" id="UP000236199">
    <property type="component" value="Unassembled WGS sequence"/>
</dbReference>
<dbReference type="InterPro" id="IPR045462">
    <property type="entry name" value="aa-tRNA-synth_I_cd-bd"/>
</dbReference>
<dbReference type="InterPro" id="IPR000924">
    <property type="entry name" value="Glu/Gln-tRNA-synth"/>
</dbReference>
<dbReference type="InterPro" id="IPR008925">
    <property type="entry name" value="aa_tRNA-synth_I_cd-bd_sf"/>
</dbReference>
<dbReference type="EC" id="6.1.1.17" evidence="7"/>
<dbReference type="PANTHER" id="PTHR43311:SF2">
    <property type="entry name" value="GLUTAMATE--TRNA LIGASE, MITOCHONDRIAL-RELATED"/>
    <property type="match status" value="1"/>
</dbReference>
<evidence type="ECO:0000256" key="3">
    <source>
        <dbReference type="ARBA" id="ARBA00022741"/>
    </source>
</evidence>
<dbReference type="PRINTS" id="PR00987">
    <property type="entry name" value="TRNASYNTHGLU"/>
</dbReference>
<dbReference type="EMBL" id="AZRM01000022">
    <property type="protein sequence ID" value="PNS00636.1"/>
    <property type="molecule type" value="Genomic_DNA"/>
</dbReference>
<comment type="subunit">
    <text evidence="7">Monomer.</text>
</comment>
<keyword evidence="2 7" id="KW-0436">Ligase</keyword>
<dbReference type="Pfam" id="PF00749">
    <property type="entry name" value="tRNA-synt_1c"/>
    <property type="match status" value="1"/>
</dbReference>
<keyword evidence="3 7" id="KW-0547">Nucleotide-binding</keyword>
<dbReference type="SUPFAM" id="SSF52374">
    <property type="entry name" value="Nucleotidylyl transferase"/>
    <property type="match status" value="1"/>
</dbReference>
<dbReference type="InterPro" id="IPR020058">
    <property type="entry name" value="Glu/Gln-tRNA-synth_Ib_cat-dom"/>
</dbReference>
<dbReference type="InterPro" id="IPR049940">
    <property type="entry name" value="GluQ/Sye"/>
</dbReference>
<keyword evidence="6 7" id="KW-0030">Aminoacyl-tRNA synthetase</keyword>
<feature type="domain" description="Glutamyl/glutaminyl-tRNA synthetase class Ib catalytic" evidence="8">
    <location>
        <begin position="6"/>
        <end position="323"/>
    </location>
</feature>
<dbReference type="CDD" id="cd00808">
    <property type="entry name" value="GluRS_core"/>
    <property type="match status" value="1"/>
</dbReference>
<proteinExistence type="inferred from homology"/>
<dbReference type="Pfam" id="PF19269">
    <property type="entry name" value="Anticodon_2"/>
    <property type="match status" value="1"/>
</dbReference>
<dbReference type="PROSITE" id="PS00178">
    <property type="entry name" value="AA_TRNA_LIGASE_I"/>
    <property type="match status" value="1"/>
</dbReference>
<keyword evidence="7" id="KW-0963">Cytoplasm</keyword>
<dbReference type="GO" id="GO:0005524">
    <property type="term" value="F:ATP binding"/>
    <property type="evidence" value="ECO:0007669"/>
    <property type="project" value="UniProtKB-UniRule"/>
</dbReference>
<dbReference type="OrthoDB" id="9807503at2"/>
<keyword evidence="4 7" id="KW-0067">ATP-binding</keyword>
<dbReference type="GO" id="GO:0006424">
    <property type="term" value="P:glutamyl-tRNA aminoacylation"/>
    <property type="evidence" value="ECO:0007669"/>
    <property type="project" value="UniProtKB-UniRule"/>
</dbReference>
<keyword evidence="5 7" id="KW-0648">Protein biosynthesis</keyword>
<dbReference type="InterPro" id="IPR001412">
    <property type="entry name" value="aa-tRNA-synth_I_CS"/>
</dbReference>
<dbReference type="RefSeq" id="WP_103078652.1">
    <property type="nucleotide sequence ID" value="NZ_AZRM01000022.1"/>
</dbReference>
<dbReference type="InterPro" id="IPR020751">
    <property type="entry name" value="aa-tRNA-synth_I_codon-bd_sub2"/>
</dbReference>
<comment type="function">
    <text evidence="7">Catalyzes the attachment of glutamate to tRNA(Glu) in a two-step reaction: glutamate is first activated by ATP to form Glu-AMP and then transferred to the acceptor end of tRNA(Glu).</text>
</comment>
<evidence type="ECO:0000313" key="10">
    <source>
        <dbReference type="EMBL" id="PNS00636.1"/>
    </source>
</evidence>
<evidence type="ECO:0000256" key="5">
    <source>
        <dbReference type="ARBA" id="ARBA00022917"/>
    </source>
</evidence>
<dbReference type="GO" id="GO:0004818">
    <property type="term" value="F:glutamate-tRNA ligase activity"/>
    <property type="evidence" value="ECO:0007669"/>
    <property type="project" value="UniProtKB-UniRule"/>
</dbReference>
<reference evidence="10 11" key="1">
    <citation type="submission" date="2013-12" db="EMBL/GenBank/DDBJ databases">
        <title>Comparative genomics of Petrotoga isolates.</title>
        <authorList>
            <person name="Nesbo C.L."/>
            <person name="Charchuk R."/>
            <person name="Chow K."/>
        </authorList>
    </citation>
    <scope>NUCLEOTIDE SEQUENCE [LARGE SCALE GENOMIC DNA]</scope>
    <source>
        <strain evidence="10 11">DSM 10691</strain>
    </source>
</reference>
<dbReference type="GO" id="GO:0005829">
    <property type="term" value="C:cytosol"/>
    <property type="evidence" value="ECO:0007669"/>
    <property type="project" value="TreeGrafter"/>
</dbReference>
<protein>
    <recommendedName>
        <fullName evidence="7">Glutamate--tRNA ligase</fullName>
        <ecNumber evidence="7">6.1.1.17</ecNumber>
    </recommendedName>
    <alternativeName>
        <fullName evidence="7">Glutamyl-tRNA synthetase</fullName>
        <shortName evidence="7">GluRS</shortName>
    </alternativeName>
</protein>
<comment type="subcellular location">
    <subcellularLocation>
        <location evidence="7">Cytoplasm</location>
    </subcellularLocation>
</comment>
<feature type="short sequence motif" description="'KMSKS' region" evidence="7">
    <location>
        <begin position="254"/>
        <end position="258"/>
    </location>
</feature>
<dbReference type="FunFam" id="3.40.50.620:FF:000045">
    <property type="entry name" value="Glutamate--tRNA ligase, mitochondrial"/>
    <property type="match status" value="1"/>
</dbReference>
<dbReference type="GO" id="GO:0000049">
    <property type="term" value="F:tRNA binding"/>
    <property type="evidence" value="ECO:0007669"/>
    <property type="project" value="InterPro"/>
</dbReference>
<evidence type="ECO:0000259" key="8">
    <source>
        <dbReference type="Pfam" id="PF00749"/>
    </source>
</evidence>
<dbReference type="PANTHER" id="PTHR43311">
    <property type="entry name" value="GLUTAMATE--TRNA LIGASE"/>
    <property type="match status" value="1"/>
</dbReference>
<gene>
    <name evidence="7 10" type="primary">gltX</name>
    <name evidence="10" type="ORF">X928_04490</name>
</gene>
<evidence type="ECO:0000256" key="4">
    <source>
        <dbReference type="ARBA" id="ARBA00022840"/>
    </source>
</evidence>
<dbReference type="HAMAP" id="MF_00022">
    <property type="entry name" value="Glu_tRNA_synth_type1"/>
    <property type="match status" value="1"/>
</dbReference>